<dbReference type="InterPro" id="IPR008146">
    <property type="entry name" value="Gln_synth_cat_dom"/>
</dbReference>
<sequence length="328" mass="37471">MKSDCPLWDIYMFKTFEGVEQRKELVLKPVVMYRDPFRRGRNKMVLCELWATMDKPAVVNTRRSCTQLFKEIEEEGVWIEMEQQYFLMGDNRLSLTSDKDPSATNNNFGTEVGMCKSPGFERDLAEMHFQACLYAGLKMYGLKRNDTSNQWEYHIGPCEGVDLAYQIVISRYLLLRIGELFGVEITVTPVVSAENAPNKTLVGYMNFSTTKMRKEGGINTKYINKALEILRTSPQILSRCNLQGGNDNGMDSAGIGENVRIPTLVAIQRKENIQYNGAVEMPLRARTKQYIGTIVCVPLNFIYILKTETDIEILKAVNNTKYSLKFLN</sequence>
<feature type="domain" description="GS catalytic" evidence="5">
    <location>
        <begin position="58"/>
        <end position="286"/>
    </location>
</feature>
<dbReference type="InterPro" id="IPR014746">
    <property type="entry name" value="Gln_synth/guanido_kin_cat_dom"/>
</dbReference>
<dbReference type="Gene3D" id="3.30.590.10">
    <property type="entry name" value="Glutamine synthetase/guanido kinase, catalytic domain"/>
    <property type="match status" value="1"/>
</dbReference>
<keyword evidence="4" id="KW-0067">ATP-binding</keyword>
<evidence type="ECO:0000256" key="2">
    <source>
        <dbReference type="ARBA" id="ARBA00022598"/>
    </source>
</evidence>
<dbReference type="InterPro" id="IPR050292">
    <property type="entry name" value="Glutamine_Synthetase"/>
</dbReference>
<comment type="caution">
    <text evidence="6">The sequence shown here is derived from an EMBL/GenBank/DDBJ whole genome shotgun (WGS) entry which is preliminary data.</text>
</comment>
<evidence type="ECO:0000313" key="6">
    <source>
        <dbReference type="EMBL" id="KAJ8321546.1"/>
    </source>
</evidence>
<proteinExistence type="predicted"/>
<gene>
    <name evidence="6" type="ORF">KUTeg_000902</name>
</gene>
<dbReference type="Gene3D" id="3.10.20.70">
    <property type="entry name" value="Glutamine synthetase, N-terminal domain"/>
    <property type="match status" value="1"/>
</dbReference>
<keyword evidence="3" id="KW-0547">Nucleotide-binding</keyword>
<dbReference type="EC" id="6.3.1.2" evidence="1"/>
<name>A0ABQ9FWD7_TEGGR</name>
<keyword evidence="2" id="KW-0436">Ligase</keyword>
<protein>
    <recommendedName>
        <fullName evidence="1">glutamine synthetase</fullName>
        <ecNumber evidence="1">6.3.1.2</ecNumber>
    </recommendedName>
</protein>
<dbReference type="SMART" id="SM01230">
    <property type="entry name" value="Gln-synt_C"/>
    <property type="match status" value="1"/>
</dbReference>
<dbReference type="EMBL" id="JARBDR010000036">
    <property type="protein sequence ID" value="KAJ8321546.1"/>
    <property type="molecule type" value="Genomic_DNA"/>
</dbReference>
<evidence type="ECO:0000256" key="4">
    <source>
        <dbReference type="ARBA" id="ARBA00022840"/>
    </source>
</evidence>
<reference evidence="6 7" key="1">
    <citation type="submission" date="2022-12" db="EMBL/GenBank/DDBJ databases">
        <title>Chromosome-level genome of Tegillarca granosa.</title>
        <authorList>
            <person name="Kim J."/>
        </authorList>
    </citation>
    <scope>NUCLEOTIDE SEQUENCE [LARGE SCALE GENOMIC DNA]</scope>
    <source>
        <strain evidence="6">Teg-2019</strain>
        <tissue evidence="6">Adductor muscle</tissue>
    </source>
</reference>
<evidence type="ECO:0000313" key="7">
    <source>
        <dbReference type="Proteomes" id="UP001217089"/>
    </source>
</evidence>
<dbReference type="InterPro" id="IPR036651">
    <property type="entry name" value="Gln_synt_N_sf"/>
</dbReference>
<evidence type="ECO:0000256" key="1">
    <source>
        <dbReference type="ARBA" id="ARBA00012937"/>
    </source>
</evidence>
<organism evidence="6 7">
    <name type="scientific">Tegillarca granosa</name>
    <name type="common">Malaysian cockle</name>
    <name type="synonym">Anadara granosa</name>
    <dbReference type="NCBI Taxonomy" id="220873"/>
    <lineage>
        <taxon>Eukaryota</taxon>
        <taxon>Metazoa</taxon>
        <taxon>Spiralia</taxon>
        <taxon>Lophotrochozoa</taxon>
        <taxon>Mollusca</taxon>
        <taxon>Bivalvia</taxon>
        <taxon>Autobranchia</taxon>
        <taxon>Pteriomorphia</taxon>
        <taxon>Arcoida</taxon>
        <taxon>Arcoidea</taxon>
        <taxon>Arcidae</taxon>
        <taxon>Tegillarca</taxon>
    </lineage>
</organism>
<keyword evidence="7" id="KW-1185">Reference proteome</keyword>
<dbReference type="SUPFAM" id="SSF55931">
    <property type="entry name" value="Glutamine synthetase/guanido kinase"/>
    <property type="match status" value="1"/>
</dbReference>
<dbReference type="Proteomes" id="UP001217089">
    <property type="component" value="Unassembled WGS sequence"/>
</dbReference>
<evidence type="ECO:0000256" key="3">
    <source>
        <dbReference type="ARBA" id="ARBA00022741"/>
    </source>
</evidence>
<dbReference type="PANTHER" id="PTHR20852:SF57">
    <property type="entry name" value="GLUTAMINE SYNTHETASE 2 CYTOPLASMIC"/>
    <property type="match status" value="1"/>
</dbReference>
<evidence type="ECO:0000259" key="5">
    <source>
        <dbReference type="SMART" id="SM01230"/>
    </source>
</evidence>
<accession>A0ABQ9FWD7</accession>
<dbReference type="PANTHER" id="PTHR20852">
    <property type="entry name" value="GLUTAMINE SYNTHETASE"/>
    <property type="match status" value="1"/>
</dbReference>